<comment type="caution">
    <text evidence="3">The sequence shown here is derived from an EMBL/GenBank/DDBJ whole genome shotgun (WGS) entry which is preliminary data.</text>
</comment>
<sequence length="389" mass="43513">MNSANDAEAEFLHEDRLALLQNLENALDFAVVPPTIWACLWLSDIANLRNLVSRVQQDSIPWPSHFRNIESELQLVKMWTQRSASASDASTPLQSLTPQGQQGGSASNSSTPQTLANPLFTSPLRGDRGRKRTASGQPRPFPAESSSAGSGRRSRSARDLCQKRDKWKCVLTKDDGAVEVAHIYPFCMRHVIDSPPAAGRTVTFWNALRLFWSEDRVRAWLRSIFPAGTEVCNNMISLTATAHKYWSNGYFALKPVELSDDQKRLQVRFYWLSKNPYVPIANITTFPSLSLEDSDHGPGAARLFDHEDCKVIRSGDTFTLETDDPDSQPLPDFKLLELQWFLQRLTALSGAADAPDDDDDDDSEFGDEYGNIYESDIDVGGPVEGRERF</sequence>
<feature type="domain" description="HNH nuclease" evidence="2">
    <location>
        <begin position="169"/>
        <end position="253"/>
    </location>
</feature>
<evidence type="ECO:0000259" key="2">
    <source>
        <dbReference type="Pfam" id="PF13391"/>
    </source>
</evidence>
<feature type="compositionally biased region" description="Polar residues" evidence="1">
    <location>
        <begin position="86"/>
        <end position="98"/>
    </location>
</feature>
<keyword evidence="4" id="KW-1185">Reference proteome</keyword>
<accession>W9WPZ2</accession>
<organism evidence="3 4">
    <name type="scientific">Cladophialophora psammophila CBS 110553</name>
    <dbReference type="NCBI Taxonomy" id="1182543"/>
    <lineage>
        <taxon>Eukaryota</taxon>
        <taxon>Fungi</taxon>
        <taxon>Dikarya</taxon>
        <taxon>Ascomycota</taxon>
        <taxon>Pezizomycotina</taxon>
        <taxon>Eurotiomycetes</taxon>
        <taxon>Chaetothyriomycetidae</taxon>
        <taxon>Chaetothyriales</taxon>
        <taxon>Herpotrichiellaceae</taxon>
        <taxon>Cladophialophora</taxon>
    </lineage>
</organism>
<evidence type="ECO:0000256" key="1">
    <source>
        <dbReference type="SAM" id="MobiDB-lite"/>
    </source>
</evidence>
<dbReference type="Proteomes" id="UP000019471">
    <property type="component" value="Unassembled WGS sequence"/>
</dbReference>
<dbReference type="AlphaFoldDB" id="W9WPZ2"/>
<feature type="region of interest" description="Disordered" evidence="1">
    <location>
        <begin position="86"/>
        <end position="159"/>
    </location>
</feature>
<feature type="compositionally biased region" description="Acidic residues" evidence="1">
    <location>
        <begin position="354"/>
        <end position="367"/>
    </location>
</feature>
<evidence type="ECO:0000313" key="3">
    <source>
        <dbReference type="EMBL" id="EXJ66741.1"/>
    </source>
</evidence>
<dbReference type="InterPro" id="IPR003615">
    <property type="entry name" value="HNH_nuc"/>
</dbReference>
<feature type="compositionally biased region" description="Polar residues" evidence="1">
    <location>
        <begin position="105"/>
        <end position="120"/>
    </location>
</feature>
<dbReference type="OrthoDB" id="5416097at2759"/>
<dbReference type="Pfam" id="PF13391">
    <property type="entry name" value="HNH_2"/>
    <property type="match status" value="1"/>
</dbReference>
<dbReference type="RefSeq" id="XP_007748704.1">
    <property type="nucleotide sequence ID" value="XM_007750514.1"/>
</dbReference>
<evidence type="ECO:0000313" key="4">
    <source>
        <dbReference type="Proteomes" id="UP000019471"/>
    </source>
</evidence>
<gene>
    <name evidence="3" type="ORF">A1O5_09936</name>
</gene>
<dbReference type="eggNOG" id="ENOG502S620">
    <property type="taxonomic scope" value="Eukaryota"/>
</dbReference>
<reference evidence="3 4" key="1">
    <citation type="submission" date="2013-03" db="EMBL/GenBank/DDBJ databases">
        <title>The Genome Sequence of Cladophialophora psammophila CBS 110553.</title>
        <authorList>
            <consortium name="The Broad Institute Genomics Platform"/>
            <person name="Cuomo C."/>
            <person name="de Hoog S."/>
            <person name="Gorbushina A."/>
            <person name="Walker B."/>
            <person name="Young S.K."/>
            <person name="Zeng Q."/>
            <person name="Gargeya S."/>
            <person name="Fitzgerald M."/>
            <person name="Haas B."/>
            <person name="Abouelleil A."/>
            <person name="Allen A.W."/>
            <person name="Alvarado L."/>
            <person name="Arachchi H.M."/>
            <person name="Berlin A.M."/>
            <person name="Chapman S.B."/>
            <person name="Gainer-Dewar J."/>
            <person name="Goldberg J."/>
            <person name="Griggs A."/>
            <person name="Gujja S."/>
            <person name="Hansen M."/>
            <person name="Howarth C."/>
            <person name="Imamovic A."/>
            <person name="Ireland A."/>
            <person name="Larimer J."/>
            <person name="McCowan C."/>
            <person name="Murphy C."/>
            <person name="Pearson M."/>
            <person name="Poon T.W."/>
            <person name="Priest M."/>
            <person name="Roberts A."/>
            <person name="Saif S."/>
            <person name="Shea T."/>
            <person name="Sisk P."/>
            <person name="Sykes S."/>
            <person name="Wortman J."/>
            <person name="Nusbaum C."/>
            <person name="Birren B."/>
        </authorList>
    </citation>
    <scope>NUCLEOTIDE SEQUENCE [LARGE SCALE GENOMIC DNA]</scope>
    <source>
        <strain evidence="3 4">CBS 110553</strain>
    </source>
</reference>
<dbReference type="GeneID" id="19194631"/>
<dbReference type="EMBL" id="AMGX01000018">
    <property type="protein sequence ID" value="EXJ66741.1"/>
    <property type="molecule type" value="Genomic_DNA"/>
</dbReference>
<proteinExistence type="predicted"/>
<feature type="region of interest" description="Disordered" evidence="1">
    <location>
        <begin position="350"/>
        <end position="389"/>
    </location>
</feature>
<name>W9WPZ2_9EURO</name>
<dbReference type="HOGENOM" id="CLU_039755_3_0_1"/>
<protein>
    <recommendedName>
        <fullName evidence="2">HNH nuclease domain-containing protein</fullName>
    </recommendedName>
</protein>